<sequence length="178" mass="21063">TEDNSLFPSPKSDGLDEKKNFCKWTKGLLPIRATRACFSITRKRTSILLSRVFLLLLRSMNRYYVTTGPVEEAVEEKALRSLEKHLLEIGNTNWKHYNTNKNRKLNTQAGPIQRIQNIKERFDFPATVEMFFNQLETRNRIHKRKQMRQDICYPGTVVLVFVWYHVADMFWQRCSAAY</sequence>
<evidence type="ECO:0000313" key="2">
    <source>
        <dbReference type="Proteomes" id="UP001054945"/>
    </source>
</evidence>
<protein>
    <submittedName>
        <fullName evidence="1">Uncharacterized protein</fullName>
    </submittedName>
</protein>
<dbReference type="AlphaFoldDB" id="A0AAV4S6Q1"/>
<evidence type="ECO:0000313" key="1">
    <source>
        <dbReference type="EMBL" id="GIY29820.1"/>
    </source>
</evidence>
<name>A0AAV4S6Q1_CAEEX</name>
<organism evidence="1 2">
    <name type="scientific">Caerostris extrusa</name>
    <name type="common">Bark spider</name>
    <name type="synonym">Caerostris bankana</name>
    <dbReference type="NCBI Taxonomy" id="172846"/>
    <lineage>
        <taxon>Eukaryota</taxon>
        <taxon>Metazoa</taxon>
        <taxon>Ecdysozoa</taxon>
        <taxon>Arthropoda</taxon>
        <taxon>Chelicerata</taxon>
        <taxon>Arachnida</taxon>
        <taxon>Araneae</taxon>
        <taxon>Araneomorphae</taxon>
        <taxon>Entelegynae</taxon>
        <taxon>Araneoidea</taxon>
        <taxon>Araneidae</taxon>
        <taxon>Caerostris</taxon>
    </lineage>
</organism>
<proteinExistence type="predicted"/>
<keyword evidence="2" id="KW-1185">Reference proteome</keyword>
<dbReference type="Proteomes" id="UP001054945">
    <property type="component" value="Unassembled WGS sequence"/>
</dbReference>
<reference evidence="1 2" key="1">
    <citation type="submission" date="2021-06" db="EMBL/GenBank/DDBJ databases">
        <title>Caerostris extrusa draft genome.</title>
        <authorList>
            <person name="Kono N."/>
            <person name="Arakawa K."/>
        </authorList>
    </citation>
    <scope>NUCLEOTIDE SEQUENCE [LARGE SCALE GENOMIC DNA]</scope>
</reference>
<feature type="non-terminal residue" evidence="1">
    <location>
        <position position="1"/>
    </location>
</feature>
<comment type="caution">
    <text evidence="1">The sequence shown here is derived from an EMBL/GenBank/DDBJ whole genome shotgun (WGS) entry which is preliminary data.</text>
</comment>
<gene>
    <name evidence="1" type="ORF">CEXT_51371</name>
</gene>
<dbReference type="EMBL" id="BPLR01009134">
    <property type="protein sequence ID" value="GIY29820.1"/>
    <property type="molecule type" value="Genomic_DNA"/>
</dbReference>
<accession>A0AAV4S6Q1</accession>